<dbReference type="AlphaFoldDB" id="A0A2H3JBV8"/>
<name>A0A2H3JBV8_WOLCO</name>
<gene>
    <name evidence="3" type="ORF">WOLCODRAFT_140262</name>
</gene>
<sequence length="872" mass="92181">MATATMNATAATSASAPEIHTRHTLPAPSILPSVSLDAQLMSSPRVASSGPPTQASSPNSADLASASSDASSEPDPQILEALRSKDRLYILKLGEQMESMISDRRPRLDLTPATSYQRMLVHRCSAYYKLIPERDDATKSITVLYCAESRIPSRRIRELVPLEESAQPAFKIMRRGTQDSAKTRVASQTGSVAGDDDSSDVDPSETGSIGGRSNATGTAAKKYKTLEEREAEYNEARSRIFMDFDEKDKEKDKHMSANSSTLSVNSSSASASTSGTRCSSIGDLDDSASSAATESEWSGPVTRDKRDNRRGGSAGSSSRSIRSSGASYNPTGSGSSRDSRATSPSFTYPSMYDPQAVEGMAYGAPPHGYMTHYVYPYAHAPGQPTPPYAYPYYMPYGYPPVHMADPASGGLPDQMYAPPQGTPPQMTYMNGYMWPQPQSGQPVLPPQSNPTSPGSGGANLPQQQHPSSPQPPNAPPLPYHHYMPPGQYNPYAMPGYPPPPGTYPPPGQFAPPQMPGQQLYTPDAGAGGYMNGNGGDGTNNGRSLSRNGHNNKRGSQRARGAWYPPSGRGSEYTYNHNYGSGPGGNDAVGPRLNTNFRRISSGSGSTGARTPGDEASSTASSSTSSSSRQTYTSTSTSSKHPLPARPDWAVGMKAQPGLYVPRHHDHGNANSRTMSPARLGGQAHLAPQHQPPILHSNDFPPLSSGGPERRLPAVGGAWTNPSSMRSIMTPGPQGSNTQGTALVHYPNAQHPAGQNTNVGPPLTDDQEVGFERPPPKGPAELFNPKSNTRGSTTSRGDRSSKAGQAETQDVSNEQAQVTEDVTDAALAEKVGILTVDEHVAGEDEASASAARPPSAIPPPSVEADGGLDEGDS</sequence>
<protein>
    <recommendedName>
        <fullName evidence="2">SUZ domain-containing protein</fullName>
    </recommendedName>
</protein>
<evidence type="ECO:0000259" key="2">
    <source>
        <dbReference type="PROSITE" id="PS51673"/>
    </source>
</evidence>
<feature type="compositionally biased region" description="Polar residues" evidence="1">
    <location>
        <begin position="592"/>
        <end position="608"/>
    </location>
</feature>
<feature type="compositionally biased region" description="Polar residues" evidence="1">
    <location>
        <begin position="328"/>
        <end position="347"/>
    </location>
</feature>
<feature type="compositionally biased region" description="Polar residues" evidence="1">
    <location>
        <begin position="801"/>
        <end position="819"/>
    </location>
</feature>
<reference evidence="3 4" key="1">
    <citation type="journal article" date="2012" name="Science">
        <title>The Paleozoic origin of enzymatic lignin decomposition reconstructed from 31 fungal genomes.</title>
        <authorList>
            <person name="Floudas D."/>
            <person name="Binder M."/>
            <person name="Riley R."/>
            <person name="Barry K."/>
            <person name="Blanchette R.A."/>
            <person name="Henrissat B."/>
            <person name="Martinez A.T."/>
            <person name="Otillar R."/>
            <person name="Spatafora J.W."/>
            <person name="Yadav J.S."/>
            <person name="Aerts A."/>
            <person name="Benoit I."/>
            <person name="Boyd A."/>
            <person name="Carlson A."/>
            <person name="Copeland A."/>
            <person name="Coutinho P.M."/>
            <person name="de Vries R.P."/>
            <person name="Ferreira P."/>
            <person name="Findley K."/>
            <person name="Foster B."/>
            <person name="Gaskell J."/>
            <person name="Glotzer D."/>
            <person name="Gorecki P."/>
            <person name="Heitman J."/>
            <person name="Hesse C."/>
            <person name="Hori C."/>
            <person name="Igarashi K."/>
            <person name="Jurgens J.A."/>
            <person name="Kallen N."/>
            <person name="Kersten P."/>
            <person name="Kohler A."/>
            <person name="Kuees U."/>
            <person name="Kumar T.K.A."/>
            <person name="Kuo A."/>
            <person name="LaButti K."/>
            <person name="Larrondo L.F."/>
            <person name="Lindquist E."/>
            <person name="Ling A."/>
            <person name="Lombard V."/>
            <person name="Lucas S."/>
            <person name="Lundell T."/>
            <person name="Martin R."/>
            <person name="McLaughlin D.J."/>
            <person name="Morgenstern I."/>
            <person name="Morin E."/>
            <person name="Murat C."/>
            <person name="Nagy L.G."/>
            <person name="Nolan M."/>
            <person name="Ohm R.A."/>
            <person name="Patyshakuliyeva A."/>
            <person name="Rokas A."/>
            <person name="Ruiz-Duenas F.J."/>
            <person name="Sabat G."/>
            <person name="Salamov A."/>
            <person name="Samejima M."/>
            <person name="Schmutz J."/>
            <person name="Slot J.C."/>
            <person name="St John F."/>
            <person name="Stenlid J."/>
            <person name="Sun H."/>
            <person name="Sun S."/>
            <person name="Syed K."/>
            <person name="Tsang A."/>
            <person name="Wiebenga A."/>
            <person name="Young D."/>
            <person name="Pisabarro A."/>
            <person name="Eastwood D.C."/>
            <person name="Martin F."/>
            <person name="Cullen D."/>
            <person name="Grigoriev I.V."/>
            <person name="Hibbett D.S."/>
        </authorList>
    </citation>
    <scope>NUCLEOTIDE SEQUENCE [LARGE SCALE GENOMIC DNA]</scope>
    <source>
        <strain evidence="3 4">MD-104</strain>
    </source>
</reference>
<dbReference type="InterPro" id="IPR051937">
    <property type="entry name" value="R3H_domain_containing"/>
</dbReference>
<dbReference type="PROSITE" id="PS51673">
    <property type="entry name" value="SUZ"/>
    <property type="match status" value="1"/>
</dbReference>
<dbReference type="PANTHER" id="PTHR15672:SF8">
    <property type="entry name" value="PROTEIN ENCORE"/>
    <property type="match status" value="1"/>
</dbReference>
<dbReference type="CDD" id="cd02642">
    <property type="entry name" value="R3H_encore_like"/>
    <property type="match status" value="1"/>
</dbReference>
<feature type="compositionally biased region" description="Low complexity" evidence="1">
    <location>
        <begin position="315"/>
        <end position="327"/>
    </location>
</feature>
<dbReference type="Gene3D" id="3.30.1370.50">
    <property type="entry name" value="R3H-like domain"/>
    <property type="match status" value="1"/>
</dbReference>
<feature type="compositionally biased region" description="Pro residues" evidence="1">
    <location>
        <begin position="495"/>
        <end position="514"/>
    </location>
</feature>
<feature type="compositionally biased region" description="Gly residues" evidence="1">
    <location>
        <begin position="525"/>
        <end position="538"/>
    </location>
</feature>
<feature type="compositionally biased region" description="Pro residues" evidence="1">
    <location>
        <begin position="468"/>
        <end position="478"/>
    </location>
</feature>
<feature type="region of interest" description="Disordered" evidence="1">
    <location>
        <begin position="1"/>
        <end position="75"/>
    </location>
</feature>
<dbReference type="OrthoDB" id="278430at2759"/>
<dbReference type="SUPFAM" id="SSF82708">
    <property type="entry name" value="R3H domain"/>
    <property type="match status" value="1"/>
</dbReference>
<feature type="compositionally biased region" description="Low complexity" evidence="1">
    <location>
        <begin position="616"/>
        <end position="638"/>
    </location>
</feature>
<proteinExistence type="predicted"/>
<feature type="region of interest" description="Disordered" evidence="1">
    <location>
        <begin position="837"/>
        <end position="872"/>
    </location>
</feature>
<dbReference type="OMA" id="NDAYGPR"/>
<dbReference type="STRING" id="742152.A0A2H3JBV8"/>
<dbReference type="Proteomes" id="UP000218811">
    <property type="component" value="Unassembled WGS sequence"/>
</dbReference>
<feature type="region of interest" description="Disordered" evidence="1">
    <location>
        <begin position="171"/>
        <end position="223"/>
    </location>
</feature>
<evidence type="ECO:0000313" key="3">
    <source>
        <dbReference type="EMBL" id="PCH36219.1"/>
    </source>
</evidence>
<keyword evidence="4" id="KW-1185">Reference proteome</keyword>
<feature type="compositionally biased region" description="Polar residues" evidence="1">
    <location>
        <begin position="719"/>
        <end position="740"/>
    </location>
</feature>
<dbReference type="InterPro" id="IPR024771">
    <property type="entry name" value="SUZ"/>
</dbReference>
<dbReference type="Pfam" id="PF12752">
    <property type="entry name" value="SUZ"/>
    <property type="match status" value="1"/>
</dbReference>
<feature type="compositionally biased region" description="Low complexity" evidence="1">
    <location>
        <begin position="256"/>
        <end position="298"/>
    </location>
</feature>
<evidence type="ECO:0000313" key="4">
    <source>
        <dbReference type="Proteomes" id="UP000218811"/>
    </source>
</evidence>
<feature type="compositionally biased region" description="Low complexity" evidence="1">
    <location>
        <begin position="55"/>
        <end position="75"/>
    </location>
</feature>
<feature type="compositionally biased region" description="Low complexity" evidence="1">
    <location>
        <begin position="1"/>
        <end position="16"/>
    </location>
</feature>
<feature type="region of interest" description="Disordered" evidence="1">
    <location>
        <begin position="251"/>
        <end position="347"/>
    </location>
</feature>
<dbReference type="EMBL" id="KB467876">
    <property type="protein sequence ID" value="PCH36219.1"/>
    <property type="molecule type" value="Genomic_DNA"/>
</dbReference>
<dbReference type="PANTHER" id="PTHR15672">
    <property type="entry name" value="CAMP-REGULATED PHOSPHOPROTEIN 21 RELATED R3H DOMAIN CONTAINING PROTEIN"/>
    <property type="match status" value="1"/>
</dbReference>
<feature type="compositionally biased region" description="Acidic residues" evidence="1">
    <location>
        <begin position="194"/>
        <end position="203"/>
    </location>
</feature>
<feature type="compositionally biased region" description="Polar residues" evidence="1">
    <location>
        <begin position="40"/>
        <end position="54"/>
    </location>
</feature>
<feature type="compositionally biased region" description="Polar residues" evidence="1">
    <location>
        <begin position="205"/>
        <end position="217"/>
    </location>
</feature>
<organism evidence="3 4">
    <name type="scientific">Wolfiporia cocos (strain MD-104)</name>
    <name type="common">Brown rot fungus</name>
    <dbReference type="NCBI Taxonomy" id="742152"/>
    <lineage>
        <taxon>Eukaryota</taxon>
        <taxon>Fungi</taxon>
        <taxon>Dikarya</taxon>
        <taxon>Basidiomycota</taxon>
        <taxon>Agaricomycotina</taxon>
        <taxon>Agaricomycetes</taxon>
        <taxon>Polyporales</taxon>
        <taxon>Phaeolaceae</taxon>
        <taxon>Wolfiporia</taxon>
    </lineage>
</organism>
<evidence type="ECO:0000256" key="1">
    <source>
        <dbReference type="SAM" id="MobiDB-lite"/>
    </source>
</evidence>
<dbReference type="InterPro" id="IPR036867">
    <property type="entry name" value="R3H_dom_sf"/>
</dbReference>
<dbReference type="GO" id="GO:0003676">
    <property type="term" value="F:nucleic acid binding"/>
    <property type="evidence" value="ECO:0007669"/>
    <property type="project" value="InterPro"/>
</dbReference>
<accession>A0A2H3JBV8</accession>
<feature type="domain" description="SUZ" evidence="2">
    <location>
        <begin position="150"/>
        <end position="245"/>
    </location>
</feature>
<feature type="region of interest" description="Disordered" evidence="1">
    <location>
        <begin position="427"/>
        <end position="821"/>
    </location>
</feature>